<keyword evidence="2" id="KW-1185">Reference proteome</keyword>
<protein>
    <recommendedName>
        <fullName evidence="3">Transposase</fullName>
    </recommendedName>
</protein>
<comment type="caution">
    <text evidence="1">The sequence shown here is derived from an EMBL/GenBank/DDBJ whole genome shotgun (WGS) entry which is preliminary data.</text>
</comment>
<name>A0ABN1RDB7_9ACTN</name>
<sequence length="137" mass="15498">MTTNVVRGDDLLDHVLRTNFPGHDLLSAPVQPLLEKVGLWLPLEVHREWPIMLPWALRDLGCRGNKRDRPDIWSSPAPTGHFLDDNTMVKGLVRTVSVRSPDRFINGKRLRGGFVAAHIWRVVRHLRCPADSGQLAT</sequence>
<evidence type="ECO:0008006" key="3">
    <source>
        <dbReference type="Google" id="ProtNLM"/>
    </source>
</evidence>
<organism evidence="1 2">
    <name type="scientific">Nonomuraea longicatena</name>
    <dbReference type="NCBI Taxonomy" id="83682"/>
    <lineage>
        <taxon>Bacteria</taxon>
        <taxon>Bacillati</taxon>
        <taxon>Actinomycetota</taxon>
        <taxon>Actinomycetes</taxon>
        <taxon>Streptosporangiales</taxon>
        <taxon>Streptosporangiaceae</taxon>
        <taxon>Nonomuraea</taxon>
    </lineage>
</organism>
<accession>A0ABN1RDB7</accession>
<evidence type="ECO:0000313" key="2">
    <source>
        <dbReference type="Proteomes" id="UP001501578"/>
    </source>
</evidence>
<dbReference type="EMBL" id="BAAAHQ010000091">
    <property type="protein sequence ID" value="GAA0955232.1"/>
    <property type="molecule type" value="Genomic_DNA"/>
</dbReference>
<proteinExistence type="predicted"/>
<gene>
    <name evidence="1" type="ORF">GCM10009560_79110</name>
</gene>
<reference evidence="1 2" key="1">
    <citation type="journal article" date="2019" name="Int. J. Syst. Evol. Microbiol.">
        <title>The Global Catalogue of Microorganisms (GCM) 10K type strain sequencing project: providing services to taxonomists for standard genome sequencing and annotation.</title>
        <authorList>
            <consortium name="The Broad Institute Genomics Platform"/>
            <consortium name="The Broad Institute Genome Sequencing Center for Infectious Disease"/>
            <person name="Wu L."/>
            <person name="Ma J."/>
        </authorList>
    </citation>
    <scope>NUCLEOTIDE SEQUENCE [LARGE SCALE GENOMIC DNA]</scope>
    <source>
        <strain evidence="1 2">JCM 11136</strain>
    </source>
</reference>
<evidence type="ECO:0000313" key="1">
    <source>
        <dbReference type="EMBL" id="GAA0955232.1"/>
    </source>
</evidence>
<dbReference type="Proteomes" id="UP001501578">
    <property type="component" value="Unassembled WGS sequence"/>
</dbReference>